<feature type="region of interest" description="Disordered" evidence="1">
    <location>
        <begin position="31"/>
        <end position="70"/>
    </location>
</feature>
<proteinExistence type="predicted"/>
<reference evidence="3" key="1">
    <citation type="journal article" date="2015" name="Nat. Genet.">
        <title>The genome and transcriptome of the zoonotic hookworm Ancylostoma ceylanicum identify infection-specific gene families.</title>
        <authorList>
            <person name="Schwarz E.M."/>
            <person name="Hu Y."/>
            <person name="Antoshechkin I."/>
            <person name="Miller M.M."/>
            <person name="Sternberg P.W."/>
            <person name="Aroian R.V."/>
        </authorList>
    </citation>
    <scope>NUCLEOTIDE SEQUENCE</scope>
    <source>
        <strain evidence="3">HY135</strain>
    </source>
</reference>
<feature type="compositionally biased region" description="Basic and acidic residues" evidence="1">
    <location>
        <begin position="60"/>
        <end position="70"/>
    </location>
</feature>
<keyword evidence="3" id="KW-1185">Reference proteome</keyword>
<organism evidence="2 3">
    <name type="scientific">Ancylostoma ceylanicum</name>
    <dbReference type="NCBI Taxonomy" id="53326"/>
    <lineage>
        <taxon>Eukaryota</taxon>
        <taxon>Metazoa</taxon>
        <taxon>Ecdysozoa</taxon>
        <taxon>Nematoda</taxon>
        <taxon>Chromadorea</taxon>
        <taxon>Rhabditida</taxon>
        <taxon>Rhabditina</taxon>
        <taxon>Rhabditomorpha</taxon>
        <taxon>Strongyloidea</taxon>
        <taxon>Ancylostomatidae</taxon>
        <taxon>Ancylostomatinae</taxon>
        <taxon>Ancylostoma</taxon>
    </lineage>
</organism>
<dbReference type="EMBL" id="JARK01000189">
    <property type="protein sequence ID" value="EYC40919.1"/>
    <property type="molecule type" value="Genomic_DNA"/>
</dbReference>
<name>A0A016WM74_9BILA</name>
<sequence>MDTTRSTQVDQECDVSEAELVFLRYTRKVSGGHRHRGRKRIPCTNRTLQFSSGEPVANKPKAELHEEKVL</sequence>
<protein>
    <submittedName>
        <fullName evidence="2">Uncharacterized protein</fullName>
    </submittedName>
</protein>
<dbReference type="Proteomes" id="UP000024635">
    <property type="component" value="Unassembled WGS sequence"/>
</dbReference>
<comment type="caution">
    <text evidence="2">The sequence shown here is derived from an EMBL/GenBank/DDBJ whole genome shotgun (WGS) entry which is preliminary data.</text>
</comment>
<accession>A0A016WM74</accession>
<gene>
    <name evidence="2" type="primary">Acey_s0589.g365</name>
    <name evidence="2" type="ORF">Y032_0589g365</name>
</gene>
<feature type="compositionally biased region" description="Basic residues" evidence="1">
    <location>
        <begin position="31"/>
        <end position="41"/>
    </location>
</feature>
<evidence type="ECO:0000313" key="3">
    <source>
        <dbReference type="Proteomes" id="UP000024635"/>
    </source>
</evidence>
<dbReference type="AlphaFoldDB" id="A0A016WM74"/>
<evidence type="ECO:0000256" key="1">
    <source>
        <dbReference type="SAM" id="MobiDB-lite"/>
    </source>
</evidence>
<evidence type="ECO:0000313" key="2">
    <source>
        <dbReference type="EMBL" id="EYC40919.1"/>
    </source>
</evidence>